<dbReference type="InterPro" id="IPR003462">
    <property type="entry name" value="ODC_Mu_crystall"/>
</dbReference>
<dbReference type="Proteomes" id="UP000033566">
    <property type="component" value="Chromosome"/>
</dbReference>
<keyword evidence="2" id="KW-1185">Reference proteome</keyword>
<accession>A0A0F6QXY2</accession>
<dbReference type="PIRSF" id="PIRSF001439">
    <property type="entry name" value="CryM"/>
    <property type="match status" value="1"/>
</dbReference>
<protein>
    <submittedName>
        <fullName evidence="1">Putative ornithine cyclodeaminase, mu-crystallin</fullName>
        <ecNumber evidence="1">4.3.1.12</ecNumber>
    </submittedName>
</protein>
<sequence length="312" mass="33459">MTLHTIGADELFELVSPAQAVQALRDALREGFDPAEDSERSSVPLHKGEMLLMPSSLPQASGVKVLTVAPDEPGRELPRIQGQYLLFDGPTSAPIAIIDGAAMTNLRTPALSLAGIYGPLIARAEKKNEGLKVAIFGTGPQGQYHEHTVRDVLKDYAEPTFTFISRTQPEGLDNWAEAGSDDAKAALADADLILCATTAPEPILGADDVAEDAIIVALGSHYPDARELSGELVASAQVIIEDRGAAEREAGDVVMAVEEGLLSFDDTYLFKDVAADKVDLDLNKRIIFKTTGMPWEDLALAYAAYQAREENN</sequence>
<dbReference type="Gene3D" id="3.40.50.720">
    <property type="entry name" value="NAD(P)-binding Rossmann-like Domain"/>
    <property type="match status" value="1"/>
</dbReference>
<dbReference type="PATRIC" id="fig|161896.4.peg.919"/>
<dbReference type="OrthoDB" id="4311033at2"/>
<dbReference type="InterPro" id="IPR036291">
    <property type="entry name" value="NAD(P)-bd_dom_sf"/>
</dbReference>
<dbReference type="Gene3D" id="3.30.1780.10">
    <property type="entry name" value="ornithine cyclodeaminase, domain 1"/>
    <property type="match status" value="1"/>
</dbReference>
<proteinExistence type="predicted"/>
<dbReference type="EC" id="4.3.1.12" evidence="1"/>
<keyword evidence="1" id="KW-0456">Lyase</keyword>
<evidence type="ECO:0000313" key="1">
    <source>
        <dbReference type="EMBL" id="AKE38908.1"/>
    </source>
</evidence>
<dbReference type="GO" id="GO:0008473">
    <property type="term" value="F:ornithine cyclodeaminase activity"/>
    <property type="evidence" value="ECO:0007669"/>
    <property type="project" value="UniProtKB-EC"/>
</dbReference>
<dbReference type="HOGENOM" id="CLU_042088_1_2_11"/>
<name>A0A0F6QXY2_9CORY</name>
<reference evidence="1 2" key="1">
    <citation type="journal article" date="2015" name="Genome Announc.">
        <title>Complete Genome Sequence of Corynebacterium camporealensis DSM 44610, Isolated from the Milk of a Manchega Sheep with Subclinical Mastitis.</title>
        <authorList>
            <person name="Ruckert C."/>
            <person name="Albersmeier A."/>
            <person name="Winkler A."/>
            <person name="Tauch A."/>
        </authorList>
    </citation>
    <scope>NUCLEOTIDE SEQUENCE [LARGE SCALE GENOMIC DNA]</scope>
    <source>
        <strain evidence="1 2">DSM 44610</strain>
    </source>
</reference>
<dbReference type="Pfam" id="PF02423">
    <property type="entry name" value="OCD_Mu_crystall"/>
    <property type="match status" value="1"/>
</dbReference>
<dbReference type="SUPFAM" id="SSF51735">
    <property type="entry name" value="NAD(P)-binding Rossmann-fold domains"/>
    <property type="match status" value="1"/>
</dbReference>
<dbReference type="KEGG" id="ccj:UL81_04675"/>
<dbReference type="AlphaFoldDB" id="A0A0F6QXY2"/>
<dbReference type="PANTHER" id="PTHR13812">
    <property type="entry name" value="KETIMINE REDUCTASE MU-CRYSTALLIN"/>
    <property type="match status" value="1"/>
</dbReference>
<evidence type="ECO:0000313" key="2">
    <source>
        <dbReference type="Proteomes" id="UP000033566"/>
    </source>
</evidence>
<dbReference type="RefSeq" id="WP_046453320.1">
    <property type="nucleotide sequence ID" value="NZ_CP011311.1"/>
</dbReference>
<gene>
    <name evidence="1" type="ORF">UL81_04675</name>
</gene>
<dbReference type="GO" id="GO:0005737">
    <property type="term" value="C:cytoplasm"/>
    <property type="evidence" value="ECO:0007669"/>
    <property type="project" value="TreeGrafter"/>
</dbReference>
<dbReference type="InterPro" id="IPR023401">
    <property type="entry name" value="ODC_N"/>
</dbReference>
<dbReference type="PANTHER" id="PTHR13812:SF19">
    <property type="entry name" value="KETIMINE REDUCTASE MU-CRYSTALLIN"/>
    <property type="match status" value="1"/>
</dbReference>
<dbReference type="EMBL" id="CP011311">
    <property type="protein sequence ID" value="AKE38908.1"/>
    <property type="molecule type" value="Genomic_DNA"/>
</dbReference>
<organism evidence="1 2">
    <name type="scientific">Corynebacterium camporealensis</name>
    <dbReference type="NCBI Taxonomy" id="161896"/>
    <lineage>
        <taxon>Bacteria</taxon>
        <taxon>Bacillati</taxon>
        <taxon>Actinomycetota</taxon>
        <taxon>Actinomycetes</taxon>
        <taxon>Mycobacteriales</taxon>
        <taxon>Corynebacteriaceae</taxon>
        <taxon>Corynebacterium</taxon>
    </lineage>
</organism>